<evidence type="ECO:0008006" key="3">
    <source>
        <dbReference type="Google" id="ProtNLM"/>
    </source>
</evidence>
<comment type="caution">
    <text evidence="1">The sequence shown here is derived from an EMBL/GenBank/DDBJ whole genome shotgun (WGS) entry which is preliminary data.</text>
</comment>
<keyword evidence="2" id="KW-1185">Reference proteome</keyword>
<evidence type="ECO:0000313" key="1">
    <source>
        <dbReference type="EMBL" id="MER7180860.1"/>
    </source>
</evidence>
<dbReference type="Proteomes" id="UP001474181">
    <property type="component" value="Unassembled WGS sequence"/>
</dbReference>
<evidence type="ECO:0000313" key="2">
    <source>
        <dbReference type="Proteomes" id="UP001474181"/>
    </source>
</evidence>
<dbReference type="InterPro" id="IPR032710">
    <property type="entry name" value="NTF2-like_dom_sf"/>
</dbReference>
<sequence length="205" mass="22035">MSNEANKQVVLAAIDDATGRKNEVHRVLAQGDFVVTHATTTLPDGGRAAAFDLWQIADGQITGHWGGQEPIVERTANGHTQVDGAAVIDTTADTDATRRVAEETVRTILVDNDFSDLDRYLAGESYIQHNPRFANGISGLAAAVGELAKSGQSLKYSDVLDVVAEGNFAYFRSVGVLAGADFVFHDLFRVADGRAVEHWDVIAPR</sequence>
<protein>
    <recommendedName>
        <fullName evidence="3">SnoaL-like domain-containing protein</fullName>
    </recommendedName>
</protein>
<gene>
    <name evidence="1" type="ORF">ABT404_15480</name>
</gene>
<name>A0ABV1WVT0_9ACTN</name>
<dbReference type="EMBL" id="JBEPEK010000092">
    <property type="protein sequence ID" value="MER7180860.1"/>
    <property type="molecule type" value="Genomic_DNA"/>
</dbReference>
<accession>A0ABV1WVT0</accession>
<proteinExistence type="predicted"/>
<reference evidence="1 2" key="1">
    <citation type="submission" date="2024-06" db="EMBL/GenBank/DDBJ databases">
        <title>The Natural Products Discovery Center: Release of the First 8490 Sequenced Strains for Exploring Actinobacteria Biosynthetic Diversity.</title>
        <authorList>
            <person name="Kalkreuter E."/>
            <person name="Kautsar S.A."/>
            <person name="Yang D."/>
            <person name="Bader C.D."/>
            <person name="Teijaro C.N."/>
            <person name="Fluegel L."/>
            <person name="Davis C.M."/>
            <person name="Simpson J.R."/>
            <person name="Lauterbach L."/>
            <person name="Steele A.D."/>
            <person name="Gui C."/>
            <person name="Meng S."/>
            <person name="Li G."/>
            <person name="Viehrig K."/>
            <person name="Ye F."/>
            <person name="Su P."/>
            <person name="Kiefer A.F."/>
            <person name="Nichols A."/>
            <person name="Cepeda A.J."/>
            <person name="Yan W."/>
            <person name="Fan B."/>
            <person name="Jiang Y."/>
            <person name="Adhikari A."/>
            <person name="Zheng C.-J."/>
            <person name="Schuster L."/>
            <person name="Cowan T.M."/>
            <person name="Smanski M.J."/>
            <person name="Chevrette M.G."/>
            <person name="De Carvalho L.P.S."/>
            <person name="Shen B."/>
        </authorList>
    </citation>
    <scope>NUCLEOTIDE SEQUENCE [LARGE SCALE GENOMIC DNA]</scope>
    <source>
        <strain evidence="1 2">NPDC000234</strain>
    </source>
</reference>
<organism evidence="1 2">
    <name type="scientific">Streptomyces hyaluromycini</name>
    <dbReference type="NCBI Taxonomy" id="1377993"/>
    <lineage>
        <taxon>Bacteria</taxon>
        <taxon>Bacillati</taxon>
        <taxon>Actinomycetota</taxon>
        <taxon>Actinomycetes</taxon>
        <taxon>Kitasatosporales</taxon>
        <taxon>Streptomycetaceae</taxon>
        <taxon>Streptomyces</taxon>
    </lineage>
</organism>
<dbReference type="Gene3D" id="3.10.450.50">
    <property type="match status" value="2"/>
</dbReference>
<dbReference type="SUPFAM" id="SSF54427">
    <property type="entry name" value="NTF2-like"/>
    <property type="match status" value="2"/>
</dbReference>
<dbReference type="RefSeq" id="WP_350781238.1">
    <property type="nucleotide sequence ID" value="NZ_JBEPEK010000092.1"/>
</dbReference>